<evidence type="ECO:0000256" key="6">
    <source>
        <dbReference type="ARBA" id="ARBA00022475"/>
    </source>
</evidence>
<keyword evidence="15" id="KW-0418">Kinase</keyword>
<dbReference type="Gene3D" id="1.10.510.10">
    <property type="entry name" value="Transferase(Phosphotransferase) domain 1"/>
    <property type="match status" value="1"/>
</dbReference>
<evidence type="ECO:0000256" key="7">
    <source>
        <dbReference type="ARBA" id="ARBA00022527"/>
    </source>
</evidence>
<evidence type="ECO:0000256" key="13">
    <source>
        <dbReference type="ARBA" id="ARBA00022737"/>
    </source>
</evidence>
<dbReference type="InterPro" id="IPR032675">
    <property type="entry name" value="LRR_dom_sf"/>
</dbReference>
<evidence type="ECO:0000313" key="28">
    <source>
        <dbReference type="Proteomes" id="UP001632038"/>
    </source>
</evidence>
<dbReference type="Gene3D" id="3.30.200.20">
    <property type="entry name" value="Phosphorylase Kinase, domain 1"/>
    <property type="match status" value="1"/>
</dbReference>
<comment type="similarity">
    <text evidence="2">Belongs to the protein kinase superfamily. Ser/Thr protein kinase family.</text>
</comment>
<evidence type="ECO:0000256" key="10">
    <source>
        <dbReference type="ARBA" id="ARBA00022679"/>
    </source>
</evidence>
<keyword evidence="6" id="KW-1003">Cell membrane</keyword>
<dbReference type="InterPro" id="IPR017441">
    <property type="entry name" value="Protein_kinase_ATP_BS"/>
</dbReference>
<reference evidence="28" key="1">
    <citation type="journal article" date="2024" name="IScience">
        <title>Strigolactones Initiate the Formation of Haustorium-like Structures in Castilleja.</title>
        <authorList>
            <person name="Buerger M."/>
            <person name="Peterson D."/>
            <person name="Chory J."/>
        </authorList>
    </citation>
    <scope>NUCLEOTIDE SEQUENCE [LARGE SCALE GENOMIC DNA]</scope>
</reference>
<keyword evidence="12 25" id="KW-0732">Signal</keyword>
<keyword evidence="19" id="KW-0675">Receptor</keyword>
<dbReference type="GO" id="GO:0009414">
    <property type="term" value="P:response to water deprivation"/>
    <property type="evidence" value="ECO:0007669"/>
    <property type="project" value="UniProtKB-ARBA"/>
</dbReference>
<evidence type="ECO:0000256" key="25">
    <source>
        <dbReference type="SAM" id="SignalP"/>
    </source>
</evidence>
<feature type="domain" description="Protein kinase" evidence="26">
    <location>
        <begin position="378"/>
        <end position="658"/>
    </location>
</feature>
<evidence type="ECO:0000256" key="19">
    <source>
        <dbReference type="ARBA" id="ARBA00023170"/>
    </source>
</evidence>
<keyword evidence="18 24" id="KW-0472">Membrane</keyword>
<evidence type="ECO:0000256" key="8">
    <source>
        <dbReference type="ARBA" id="ARBA00022553"/>
    </source>
</evidence>
<comment type="subcellular location">
    <subcellularLocation>
        <location evidence="1">Cell membrane</location>
        <topology evidence="1">Single-pass type I membrane protein</topology>
    </subcellularLocation>
</comment>
<evidence type="ECO:0000256" key="15">
    <source>
        <dbReference type="ARBA" id="ARBA00022777"/>
    </source>
</evidence>
<evidence type="ECO:0000256" key="11">
    <source>
        <dbReference type="ARBA" id="ARBA00022692"/>
    </source>
</evidence>
<keyword evidence="17 24" id="KW-1133">Transmembrane helix</keyword>
<keyword evidence="20" id="KW-0325">Glycoprotein</keyword>
<keyword evidence="13" id="KW-0677">Repeat</keyword>
<feature type="transmembrane region" description="Helical" evidence="24">
    <location>
        <begin position="313"/>
        <end position="332"/>
    </location>
</feature>
<keyword evidence="28" id="KW-1185">Reference proteome</keyword>
<comment type="catalytic activity">
    <reaction evidence="21">
        <text>L-threonyl-[protein] + ATP = O-phospho-L-threonyl-[protein] + ADP + H(+)</text>
        <dbReference type="Rhea" id="RHEA:46608"/>
        <dbReference type="Rhea" id="RHEA-COMP:11060"/>
        <dbReference type="Rhea" id="RHEA-COMP:11605"/>
        <dbReference type="ChEBI" id="CHEBI:15378"/>
        <dbReference type="ChEBI" id="CHEBI:30013"/>
        <dbReference type="ChEBI" id="CHEBI:30616"/>
        <dbReference type="ChEBI" id="CHEBI:61977"/>
        <dbReference type="ChEBI" id="CHEBI:456216"/>
        <dbReference type="EC" id="2.7.11.1"/>
    </reaction>
</comment>
<dbReference type="Pfam" id="PF08263">
    <property type="entry name" value="LRRNT_2"/>
    <property type="match status" value="1"/>
</dbReference>
<evidence type="ECO:0000313" key="27">
    <source>
        <dbReference type="EMBL" id="KAL3631237.1"/>
    </source>
</evidence>
<feature type="chain" id="PRO_5044870527" description="non-specific serine/threonine protein kinase" evidence="25">
    <location>
        <begin position="19"/>
        <end position="661"/>
    </location>
</feature>
<dbReference type="PANTHER" id="PTHR48006">
    <property type="entry name" value="LEUCINE-RICH REPEAT-CONTAINING PROTEIN DDB_G0281931-RELATED"/>
    <property type="match status" value="1"/>
</dbReference>
<accession>A0ABD3CP36</accession>
<dbReference type="Proteomes" id="UP001632038">
    <property type="component" value="Unassembled WGS sequence"/>
</dbReference>
<dbReference type="CDD" id="cd14066">
    <property type="entry name" value="STKc_IRAK"/>
    <property type="match status" value="1"/>
</dbReference>
<keyword evidence="10" id="KW-0808">Transferase</keyword>
<feature type="binding site" evidence="23">
    <location>
        <position position="406"/>
    </location>
    <ligand>
        <name>ATP</name>
        <dbReference type="ChEBI" id="CHEBI:30616"/>
    </ligand>
</feature>
<dbReference type="SUPFAM" id="SSF56112">
    <property type="entry name" value="Protein kinase-like (PK-like)"/>
    <property type="match status" value="1"/>
</dbReference>
<keyword evidence="7" id="KW-0723">Serine/threonine-protein kinase</keyword>
<comment type="similarity">
    <text evidence="3">Belongs to the RLP family.</text>
</comment>
<dbReference type="FunFam" id="3.80.10.10:FF:000275">
    <property type="entry name" value="Leucine-rich repeat receptor-like protein kinase"/>
    <property type="match status" value="1"/>
</dbReference>
<dbReference type="GO" id="GO:0048508">
    <property type="term" value="P:embryonic meristem development"/>
    <property type="evidence" value="ECO:0007669"/>
    <property type="project" value="UniProtKB-ARBA"/>
</dbReference>
<dbReference type="SUPFAM" id="SSF52058">
    <property type="entry name" value="L domain-like"/>
    <property type="match status" value="1"/>
</dbReference>
<evidence type="ECO:0000256" key="14">
    <source>
        <dbReference type="ARBA" id="ARBA00022741"/>
    </source>
</evidence>
<evidence type="ECO:0000256" key="18">
    <source>
        <dbReference type="ARBA" id="ARBA00023136"/>
    </source>
</evidence>
<evidence type="ECO:0000256" key="24">
    <source>
        <dbReference type="SAM" id="Phobius"/>
    </source>
</evidence>
<evidence type="ECO:0000256" key="1">
    <source>
        <dbReference type="ARBA" id="ARBA00004251"/>
    </source>
</evidence>
<evidence type="ECO:0000256" key="20">
    <source>
        <dbReference type="ARBA" id="ARBA00023180"/>
    </source>
</evidence>
<dbReference type="InterPro" id="IPR051824">
    <property type="entry name" value="LRR_Rcpt-Like_S/T_Kinase"/>
</dbReference>
<dbReference type="AlphaFoldDB" id="A0ABD3CP36"/>
<dbReference type="FunFam" id="3.30.200.20:FF:000260">
    <property type="entry name" value="LRR receptor-like serine/threonine-protein kinase RPK2"/>
    <property type="match status" value="1"/>
</dbReference>
<dbReference type="GO" id="GO:0009409">
    <property type="term" value="P:response to cold"/>
    <property type="evidence" value="ECO:0007669"/>
    <property type="project" value="UniProtKB-ARBA"/>
</dbReference>
<dbReference type="Gene3D" id="3.80.10.10">
    <property type="entry name" value="Ribonuclease Inhibitor"/>
    <property type="match status" value="2"/>
</dbReference>
<dbReference type="EMBL" id="JAVIJP010000032">
    <property type="protein sequence ID" value="KAL3631237.1"/>
    <property type="molecule type" value="Genomic_DNA"/>
</dbReference>
<evidence type="ECO:0000259" key="26">
    <source>
        <dbReference type="PROSITE" id="PS50011"/>
    </source>
</evidence>
<evidence type="ECO:0000256" key="12">
    <source>
        <dbReference type="ARBA" id="ARBA00022729"/>
    </source>
</evidence>
<dbReference type="SMART" id="SM00220">
    <property type="entry name" value="S_TKc"/>
    <property type="match status" value="1"/>
</dbReference>
<dbReference type="Pfam" id="PF00069">
    <property type="entry name" value="Pkinase"/>
    <property type="match status" value="1"/>
</dbReference>
<keyword evidence="14 23" id="KW-0547">Nucleotide-binding</keyword>
<gene>
    <name evidence="27" type="ORF">CASFOL_024221</name>
</gene>
<keyword evidence="16 23" id="KW-0067">ATP-binding</keyword>
<evidence type="ECO:0000256" key="23">
    <source>
        <dbReference type="PROSITE-ProRule" id="PRU10141"/>
    </source>
</evidence>
<dbReference type="GO" id="GO:0004674">
    <property type="term" value="F:protein serine/threonine kinase activity"/>
    <property type="evidence" value="ECO:0007669"/>
    <property type="project" value="UniProtKB-KW"/>
</dbReference>
<comment type="catalytic activity">
    <reaction evidence="22">
        <text>L-seryl-[protein] + ATP = O-phospho-L-seryl-[protein] + ADP + H(+)</text>
        <dbReference type="Rhea" id="RHEA:17989"/>
        <dbReference type="Rhea" id="RHEA-COMP:9863"/>
        <dbReference type="Rhea" id="RHEA-COMP:11604"/>
        <dbReference type="ChEBI" id="CHEBI:15378"/>
        <dbReference type="ChEBI" id="CHEBI:29999"/>
        <dbReference type="ChEBI" id="CHEBI:30616"/>
        <dbReference type="ChEBI" id="CHEBI:83421"/>
        <dbReference type="ChEBI" id="CHEBI:456216"/>
        <dbReference type="EC" id="2.7.11.1"/>
    </reaction>
</comment>
<dbReference type="GO" id="GO:0009942">
    <property type="term" value="P:longitudinal axis specification"/>
    <property type="evidence" value="ECO:0007669"/>
    <property type="project" value="UniProtKB-ARBA"/>
</dbReference>
<evidence type="ECO:0000256" key="17">
    <source>
        <dbReference type="ARBA" id="ARBA00022989"/>
    </source>
</evidence>
<evidence type="ECO:0000256" key="3">
    <source>
        <dbReference type="ARBA" id="ARBA00009592"/>
    </source>
</evidence>
<dbReference type="PANTHER" id="PTHR48006:SF94">
    <property type="entry name" value="PROTEIN KINASE DOMAIN-CONTAINING PROTEIN"/>
    <property type="match status" value="1"/>
</dbReference>
<sequence>MNLFSFLFLCILSSSASGQLSGEKTTLLELKNSFSDPHRILASWHVDNPSHCSWLGVSCDSNLRVSGIEIRGNLSLSPSCSVSSVLSSLHGFGISRNCSGSSVINGKLSTVVGRFKELKILSLPFNGLVGEIPFEIWGLKNLEVLDLEGNDFFGNFSGFKFSNLRKLKVLNLGLNKISGTFPFSLSECKGLRVLNIAGNEISGIIPEFVGGFKKLRVVNLSFNRLVGYLPRSLGYNCRNLEHLDLTGNFLKGEIPFALENCGNLKTFLLSSNGLRGVIPYKLRKLRNLEVSGDEELENPEKHVDGLLSPLSTAWILISISAVVGILVIVFCYTKRKCGKNPKVEIEIGQLPLTGRIIMFKNIGVHLTYEKIVRATENFSRQHCIGNGGFGSAYRAEVAPGNVVAVKRLTAEWQQGAPQFDTEVSILGRVKHPNIITLIGYYGSQTEMFLIYNYLPGGNLYRFIRNRARRAFDWDVLHKITIHIASAIYYLHHKCNPKVLHRDIKPSNILLDGDNNAYLSDFGLSKTLAVSETHVTTRVAGTYGYIAPEYALTGRVSTKADVYSYGVVLLELMSDKRALDPSFYLHENGFNVVLWACMLMNQGRAEEVFTACLWDTGPRDKLIKMLGLAVMCTAESVSVRPTIKDVLQRLKQIQADSIVIRA</sequence>
<dbReference type="Pfam" id="PF00560">
    <property type="entry name" value="LRR_1"/>
    <property type="match status" value="1"/>
</dbReference>
<dbReference type="EC" id="2.7.11.1" evidence="4"/>
<dbReference type="Pfam" id="PF13855">
    <property type="entry name" value="LRR_8"/>
    <property type="match status" value="1"/>
</dbReference>
<dbReference type="InterPro" id="IPR008271">
    <property type="entry name" value="Ser/Thr_kinase_AS"/>
</dbReference>
<proteinExistence type="inferred from homology"/>
<dbReference type="FunFam" id="1.10.510.10:FF:000192">
    <property type="entry name" value="LRR receptor-like serine/threonine-protein kinase RPK2"/>
    <property type="match status" value="1"/>
</dbReference>
<evidence type="ECO:0000256" key="9">
    <source>
        <dbReference type="ARBA" id="ARBA00022614"/>
    </source>
</evidence>
<evidence type="ECO:0000256" key="16">
    <source>
        <dbReference type="ARBA" id="ARBA00022840"/>
    </source>
</evidence>
<name>A0ABD3CP36_9LAMI</name>
<dbReference type="GO" id="GO:0005524">
    <property type="term" value="F:ATP binding"/>
    <property type="evidence" value="ECO:0007669"/>
    <property type="project" value="UniProtKB-UniRule"/>
</dbReference>
<dbReference type="InterPro" id="IPR013210">
    <property type="entry name" value="LRR_N_plant-typ"/>
</dbReference>
<keyword evidence="11 24" id="KW-0812">Transmembrane</keyword>
<evidence type="ECO:0000256" key="2">
    <source>
        <dbReference type="ARBA" id="ARBA00008684"/>
    </source>
</evidence>
<protein>
    <recommendedName>
        <fullName evidence="4">non-specific serine/threonine protein kinase</fullName>
        <ecNumber evidence="4">2.7.11.1</ecNumber>
    </recommendedName>
</protein>
<keyword evidence="9" id="KW-0433">Leucine-rich repeat</keyword>
<dbReference type="InterPro" id="IPR011009">
    <property type="entry name" value="Kinase-like_dom_sf"/>
</dbReference>
<dbReference type="PROSITE" id="PS50011">
    <property type="entry name" value="PROTEIN_KINASE_DOM"/>
    <property type="match status" value="1"/>
</dbReference>
<organism evidence="27 28">
    <name type="scientific">Castilleja foliolosa</name>
    <dbReference type="NCBI Taxonomy" id="1961234"/>
    <lineage>
        <taxon>Eukaryota</taxon>
        <taxon>Viridiplantae</taxon>
        <taxon>Streptophyta</taxon>
        <taxon>Embryophyta</taxon>
        <taxon>Tracheophyta</taxon>
        <taxon>Spermatophyta</taxon>
        <taxon>Magnoliopsida</taxon>
        <taxon>eudicotyledons</taxon>
        <taxon>Gunneridae</taxon>
        <taxon>Pentapetalae</taxon>
        <taxon>asterids</taxon>
        <taxon>lamiids</taxon>
        <taxon>Lamiales</taxon>
        <taxon>Orobanchaceae</taxon>
        <taxon>Pedicularideae</taxon>
        <taxon>Castillejinae</taxon>
        <taxon>Castilleja</taxon>
    </lineage>
</organism>
<dbReference type="PROSITE" id="PS00108">
    <property type="entry name" value="PROTEIN_KINASE_ST"/>
    <property type="match status" value="1"/>
</dbReference>
<dbReference type="GO" id="GO:0005886">
    <property type="term" value="C:plasma membrane"/>
    <property type="evidence" value="ECO:0007669"/>
    <property type="project" value="UniProtKB-SubCell"/>
</dbReference>
<dbReference type="GO" id="GO:0009945">
    <property type="term" value="P:radial axis specification"/>
    <property type="evidence" value="ECO:0007669"/>
    <property type="project" value="UniProtKB-ARBA"/>
</dbReference>
<evidence type="ECO:0000256" key="21">
    <source>
        <dbReference type="ARBA" id="ARBA00047899"/>
    </source>
</evidence>
<evidence type="ECO:0000256" key="22">
    <source>
        <dbReference type="ARBA" id="ARBA00048679"/>
    </source>
</evidence>
<comment type="caution">
    <text evidence="27">The sequence shown here is derived from an EMBL/GenBank/DDBJ whole genome shotgun (WGS) entry which is preliminary data.</text>
</comment>
<dbReference type="InterPro" id="IPR001611">
    <property type="entry name" value="Leu-rich_rpt"/>
</dbReference>
<evidence type="ECO:0000256" key="5">
    <source>
        <dbReference type="ARBA" id="ARBA00022473"/>
    </source>
</evidence>
<keyword evidence="5" id="KW-0217">Developmental protein</keyword>
<dbReference type="PROSITE" id="PS00107">
    <property type="entry name" value="PROTEIN_KINASE_ATP"/>
    <property type="match status" value="1"/>
</dbReference>
<dbReference type="InterPro" id="IPR000719">
    <property type="entry name" value="Prot_kinase_dom"/>
</dbReference>
<evidence type="ECO:0000256" key="4">
    <source>
        <dbReference type="ARBA" id="ARBA00012513"/>
    </source>
</evidence>
<feature type="signal peptide" evidence="25">
    <location>
        <begin position="1"/>
        <end position="18"/>
    </location>
</feature>
<keyword evidence="8" id="KW-0597">Phosphoprotein</keyword>